<gene>
    <name evidence="3" type="ORF">M0654_16660</name>
</gene>
<dbReference type="EMBL" id="JALPRY010000018">
    <property type="protein sequence ID" value="MCK8781613.1"/>
    <property type="molecule type" value="Genomic_DNA"/>
</dbReference>
<organism evidence="3 4">
    <name type="scientific">Neorhizobium turbinariae</name>
    <dbReference type="NCBI Taxonomy" id="2937795"/>
    <lineage>
        <taxon>Bacteria</taxon>
        <taxon>Pseudomonadati</taxon>
        <taxon>Pseudomonadota</taxon>
        <taxon>Alphaproteobacteria</taxon>
        <taxon>Hyphomicrobiales</taxon>
        <taxon>Rhizobiaceae</taxon>
        <taxon>Rhizobium/Agrobacterium group</taxon>
        <taxon>Neorhizobium</taxon>
    </lineage>
</organism>
<dbReference type="SUPFAM" id="SSF55073">
    <property type="entry name" value="Nucleotide cyclase"/>
    <property type="match status" value="1"/>
</dbReference>
<dbReference type="InterPro" id="IPR029787">
    <property type="entry name" value="Nucleotide_cyclase"/>
</dbReference>
<proteinExistence type="predicted"/>
<dbReference type="InterPro" id="IPR050706">
    <property type="entry name" value="Cyclic-di-GMP_PDE-like"/>
</dbReference>
<dbReference type="SMART" id="SM00267">
    <property type="entry name" value="GGDEF"/>
    <property type="match status" value="1"/>
</dbReference>
<dbReference type="NCBIfam" id="TIGR00254">
    <property type="entry name" value="GGDEF"/>
    <property type="match status" value="1"/>
</dbReference>
<accession>A0ABT0IUR0</accession>
<sequence>MAGDAARTKDRNLQAVVQYMAKLGVDGLPRNYELFHDALAGADPALSKEVLSLPQEPSQATLDEIGIRHQLAGFVALTPPKGREQEIKLLDELRDKMASGVAQKQGFARVLETVARSLRNDSNAGPADILAEIEYLSVSLSDAVVAETELEATLRAAADRLAEAEREALSARTVTLRDRLTTLPNHAALTERLEALYGAEGDRRDVALFIVSLRDLPYIAQTYGEPATNRLVKKAAAIFRKSVKKNDFLARIGKGEFAFLFSDVTRDSVQPIAERLAASIADNLVFAVTEGAPALTLAIGASLTSDAYSPPELRLQATAALEVSRNNPRLPVVVHSDLKRA</sequence>
<name>A0ABT0IUR0_9HYPH</name>
<dbReference type="Proteomes" id="UP001202827">
    <property type="component" value="Unassembled WGS sequence"/>
</dbReference>
<protein>
    <submittedName>
        <fullName evidence="3">GGDEF domain-containing protein</fullName>
    </submittedName>
</protein>
<keyword evidence="4" id="KW-1185">Reference proteome</keyword>
<dbReference type="InterPro" id="IPR000160">
    <property type="entry name" value="GGDEF_dom"/>
</dbReference>
<reference evidence="3 4" key="1">
    <citation type="submission" date="2022-04" db="EMBL/GenBank/DDBJ databases">
        <title>Rhizobium coralii sp. nov., isolated from coral Turbinaria peltata.</title>
        <authorList>
            <person name="Sun H."/>
        </authorList>
    </citation>
    <scope>NUCLEOTIDE SEQUENCE [LARGE SCALE GENOMIC DNA]</scope>
    <source>
        <strain evidence="3 4">NTR19</strain>
    </source>
</reference>
<evidence type="ECO:0000313" key="4">
    <source>
        <dbReference type="Proteomes" id="UP001202827"/>
    </source>
</evidence>
<dbReference type="Gene3D" id="3.30.70.270">
    <property type="match status" value="1"/>
</dbReference>
<dbReference type="Pfam" id="PF00990">
    <property type="entry name" value="GGDEF"/>
    <property type="match status" value="1"/>
</dbReference>
<comment type="caution">
    <text evidence="3">The sequence shown here is derived from an EMBL/GenBank/DDBJ whole genome shotgun (WGS) entry which is preliminary data.</text>
</comment>
<feature type="domain" description="GGDEF" evidence="2">
    <location>
        <begin position="204"/>
        <end position="337"/>
    </location>
</feature>
<dbReference type="InterPro" id="IPR043128">
    <property type="entry name" value="Rev_trsase/Diguanyl_cyclase"/>
</dbReference>
<evidence type="ECO:0000313" key="3">
    <source>
        <dbReference type="EMBL" id="MCK8781613.1"/>
    </source>
</evidence>
<dbReference type="PANTHER" id="PTHR33121">
    <property type="entry name" value="CYCLIC DI-GMP PHOSPHODIESTERASE PDEF"/>
    <property type="match status" value="1"/>
</dbReference>
<evidence type="ECO:0000259" key="2">
    <source>
        <dbReference type="PROSITE" id="PS50887"/>
    </source>
</evidence>
<dbReference type="RefSeq" id="WP_248684061.1">
    <property type="nucleotide sequence ID" value="NZ_JALPRY010000018.1"/>
</dbReference>
<keyword evidence="1" id="KW-0175">Coiled coil</keyword>
<dbReference type="PROSITE" id="PS50887">
    <property type="entry name" value="GGDEF"/>
    <property type="match status" value="1"/>
</dbReference>
<dbReference type="PANTHER" id="PTHR33121:SF70">
    <property type="entry name" value="SIGNALING PROTEIN YKOW"/>
    <property type="match status" value="1"/>
</dbReference>
<feature type="coiled-coil region" evidence="1">
    <location>
        <begin position="147"/>
        <end position="174"/>
    </location>
</feature>
<evidence type="ECO:0000256" key="1">
    <source>
        <dbReference type="SAM" id="Coils"/>
    </source>
</evidence>
<dbReference type="CDD" id="cd01949">
    <property type="entry name" value="GGDEF"/>
    <property type="match status" value="1"/>
</dbReference>